<proteinExistence type="predicted"/>
<dbReference type="OrthoDB" id="3199505at2"/>
<organism evidence="1 2">
    <name type="scientific">Denitrobacterium detoxificans</name>
    <dbReference type="NCBI Taxonomy" id="79604"/>
    <lineage>
        <taxon>Bacteria</taxon>
        <taxon>Bacillati</taxon>
        <taxon>Actinomycetota</taxon>
        <taxon>Coriobacteriia</taxon>
        <taxon>Eggerthellales</taxon>
        <taxon>Eggerthellaceae</taxon>
        <taxon>Denitrobacterium</taxon>
    </lineage>
</organism>
<keyword evidence="2" id="KW-1185">Reference proteome</keyword>
<gene>
    <name evidence="1" type="ORF">SAMN02910314_01118</name>
</gene>
<dbReference type="KEGG" id="ddt:AAY81_06335"/>
<dbReference type="AlphaFoldDB" id="A0A172RYW0"/>
<name>A0A172RYW0_9ACTN</name>
<protein>
    <submittedName>
        <fullName evidence="1">Uncharacterized protein</fullName>
    </submittedName>
</protein>
<evidence type="ECO:0000313" key="1">
    <source>
        <dbReference type="EMBL" id="SEO76489.1"/>
    </source>
</evidence>
<sequence>MYNGSWSIVRMSGPFCLLVRNGERENILQKRFKKHAQAYGELFRIVQYLSSLDYESCIAVGFDGRYFDTIRADGDLSLIEIRVRNTLWRVIAYWVRDRRMIVVLDAFEAHKHKSMFEMVKVVTPKLLIVDELLERGLM</sequence>
<accession>A0A172RYW0</accession>
<dbReference type="Proteomes" id="UP000182975">
    <property type="component" value="Unassembled WGS sequence"/>
</dbReference>
<evidence type="ECO:0000313" key="2">
    <source>
        <dbReference type="Proteomes" id="UP000182975"/>
    </source>
</evidence>
<dbReference type="EMBL" id="FOEC01000006">
    <property type="protein sequence ID" value="SEO76489.1"/>
    <property type="molecule type" value="Genomic_DNA"/>
</dbReference>
<reference evidence="2" key="1">
    <citation type="submission" date="2016-10" db="EMBL/GenBank/DDBJ databases">
        <authorList>
            <person name="Varghese N."/>
        </authorList>
    </citation>
    <scope>NUCLEOTIDE SEQUENCE [LARGE SCALE GENOMIC DNA]</scope>
    <source>
        <strain evidence="2">DSM 21843</strain>
    </source>
</reference>